<dbReference type="Gene3D" id="1.10.760.10">
    <property type="entry name" value="Cytochrome c-like domain"/>
    <property type="match status" value="2"/>
</dbReference>
<evidence type="ECO:0000256" key="6">
    <source>
        <dbReference type="PROSITE-ProRule" id="PRU00433"/>
    </source>
</evidence>
<feature type="signal peptide" evidence="7">
    <location>
        <begin position="1"/>
        <end position="20"/>
    </location>
</feature>
<reference evidence="9" key="1">
    <citation type="journal article" date="2014" name="Int. J. Syst. Evol. Microbiol.">
        <title>Complete genome of a new Firmicutes species belonging to the dominant human colonic microbiota ('Ruminococcus bicirculans') reveals two chromosomes and a selective capacity to utilize plant glucans.</title>
        <authorList>
            <consortium name="NISC Comparative Sequencing Program"/>
            <person name="Wegmann U."/>
            <person name="Louis P."/>
            <person name="Goesmann A."/>
            <person name="Henrissat B."/>
            <person name="Duncan S.H."/>
            <person name="Flint H.J."/>
        </authorList>
    </citation>
    <scope>NUCLEOTIDE SEQUENCE</scope>
    <source>
        <strain evidence="9">NBRC 107169</strain>
    </source>
</reference>
<keyword evidence="4" id="KW-0249">Electron transport</keyword>
<keyword evidence="1" id="KW-0813">Transport</keyword>
<dbReference type="Proteomes" id="UP001161405">
    <property type="component" value="Unassembled WGS sequence"/>
</dbReference>
<evidence type="ECO:0000256" key="2">
    <source>
        <dbReference type="ARBA" id="ARBA00022617"/>
    </source>
</evidence>
<dbReference type="Pfam" id="PF00034">
    <property type="entry name" value="Cytochrom_C"/>
    <property type="match status" value="2"/>
</dbReference>
<evidence type="ECO:0000256" key="1">
    <source>
        <dbReference type="ARBA" id="ARBA00022448"/>
    </source>
</evidence>
<dbReference type="InterPro" id="IPR009056">
    <property type="entry name" value="Cyt_c-like_dom"/>
</dbReference>
<dbReference type="PANTHER" id="PTHR11961">
    <property type="entry name" value="CYTOCHROME C"/>
    <property type="match status" value="1"/>
</dbReference>
<comment type="caution">
    <text evidence="9">The sequence shown here is derived from an EMBL/GenBank/DDBJ whole genome shotgun (WGS) entry which is preliminary data.</text>
</comment>
<feature type="domain" description="Cytochrome c" evidence="8">
    <location>
        <begin position="26"/>
        <end position="129"/>
    </location>
</feature>
<keyword evidence="3 6" id="KW-0479">Metal-binding</keyword>
<sequence>MLKYLKSVALGALVCSAFSAAGFAQGDVDKGKKVFNKCKACHMVGDKAKNKSGPELNELFGRAAGSKDGFKYSKAMLAKGEDGLVWNEETLNAFLTKPKAFVKGTKMSFAGIKKQKDMDNLLAYLGTFSTAEVQAPVAEQDDVSDDANAPAVTTQTNVAASAAEVPEHGVFHLGRVATDDEIAAWDFDVRPDGMGLPNGRGTVADGEEVFVEKCASCHGDFGEGVGRWPVLAGGQNSLQNERPVKTIGSYWPYLSTVYDYVQRAMPFGEAASLTDDETYAITAYLLYLNDIVDDEEFELSKENFLTVEMPNTANFYADDREDEPQYSVSADPCMNECKVGPVEITKRAQVLDVTPDQE</sequence>
<protein>
    <recommendedName>
        <fullName evidence="8">Cytochrome c domain-containing protein</fullName>
    </recommendedName>
</protein>
<evidence type="ECO:0000256" key="7">
    <source>
        <dbReference type="SAM" id="SignalP"/>
    </source>
</evidence>
<evidence type="ECO:0000313" key="10">
    <source>
        <dbReference type="Proteomes" id="UP001161405"/>
    </source>
</evidence>
<proteinExistence type="predicted"/>
<evidence type="ECO:0000256" key="5">
    <source>
        <dbReference type="ARBA" id="ARBA00023004"/>
    </source>
</evidence>
<keyword evidence="5 6" id="KW-0408">Iron</keyword>
<evidence type="ECO:0000256" key="3">
    <source>
        <dbReference type="ARBA" id="ARBA00022723"/>
    </source>
</evidence>
<dbReference type="PROSITE" id="PS51007">
    <property type="entry name" value="CYTC"/>
    <property type="match status" value="2"/>
</dbReference>
<reference evidence="9" key="2">
    <citation type="submission" date="2023-01" db="EMBL/GenBank/DDBJ databases">
        <title>Draft genome sequence of Maritalea porphyrae strain NBRC 107169.</title>
        <authorList>
            <person name="Sun Q."/>
            <person name="Mori K."/>
        </authorList>
    </citation>
    <scope>NUCLEOTIDE SEQUENCE</scope>
    <source>
        <strain evidence="9">NBRC 107169</strain>
    </source>
</reference>
<feature type="domain" description="Cytochrome c" evidence="8">
    <location>
        <begin position="201"/>
        <end position="289"/>
    </location>
</feature>
<name>A0ABQ5UMX1_9HYPH</name>
<keyword evidence="2 6" id="KW-0349">Heme</keyword>
<keyword evidence="7" id="KW-0732">Signal</keyword>
<evidence type="ECO:0000313" key="9">
    <source>
        <dbReference type="EMBL" id="GLQ15923.1"/>
    </source>
</evidence>
<dbReference type="RefSeq" id="WP_284361077.1">
    <property type="nucleotide sequence ID" value="NZ_BSNI01000001.1"/>
</dbReference>
<organism evidence="9 10">
    <name type="scientific">Maritalea porphyrae</name>
    <dbReference type="NCBI Taxonomy" id="880732"/>
    <lineage>
        <taxon>Bacteria</taxon>
        <taxon>Pseudomonadati</taxon>
        <taxon>Pseudomonadota</taxon>
        <taxon>Alphaproteobacteria</taxon>
        <taxon>Hyphomicrobiales</taxon>
        <taxon>Devosiaceae</taxon>
        <taxon>Maritalea</taxon>
    </lineage>
</organism>
<evidence type="ECO:0000256" key="4">
    <source>
        <dbReference type="ARBA" id="ARBA00022982"/>
    </source>
</evidence>
<dbReference type="PRINTS" id="PR00604">
    <property type="entry name" value="CYTCHRMECIAB"/>
</dbReference>
<dbReference type="InterPro" id="IPR036909">
    <property type="entry name" value="Cyt_c-like_dom_sf"/>
</dbReference>
<dbReference type="SUPFAM" id="SSF46626">
    <property type="entry name" value="Cytochrome c"/>
    <property type="match status" value="2"/>
</dbReference>
<gene>
    <name evidence="9" type="ORF">GCM10007879_01720</name>
</gene>
<dbReference type="InterPro" id="IPR002327">
    <property type="entry name" value="Cyt_c_1A/1B"/>
</dbReference>
<accession>A0ABQ5UMX1</accession>
<dbReference type="EMBL" id="BSNI01000001">
    <property type="protein sequence ID" value="GLQ15923.1"/>
    <property type="molecule type" value="Genomic_DNA"/>
</dbReference>
<keyword evidence="10" id="KW-1185">Reference proteome</keyword>
<evidence type="ECO:0000259" key="8">
    <source>
        <dbReference type="PROSITE" id="PS51007"/>
    </source>
</evidence>
<feature type="chain" id="PRO_5047282886" description="Cytochrome c domain-containing protein" evidence="7">
    <location>
        <begin position="21"/>
        <end position="358"/>
    </location>
</feature>